<evidence type="ECO:0000256" key="2">
    <source>
        <dbReference type="SAM" id="Phobius"/>
    </source>
</evidence>
<organism evidence="3 4">
    <name type="scientific">Anaeramoeba flamelloides</name>
    <dbReference type="NCBI Taxonomy" id="1746091"/>
    <lineage>
        <taxon>Eukaryota</taxon>
        <taxon>Metamonada</taxon>
        <taxon>Anaeramoebidae</taxon>
        <taxon>Anaeramoeba</taxon>
    </lineage>
</organism>
<sequence>MNLPLNHSPRKSNQFRAIRIKSYNKRSSPLHEEQPIKKFKPYRKKKAFSYYLNSIQSKLNSEIGILIIIMTLFLVLTGTTVWVRMKAKKKHTILQKKIPLNGSTMAENNQQQPSNEKNSPHLQKNDNSRKQSQKQSDNPTNTNQQKTIKV</sequence>
<dbReference type="Proteomes" id="UP001146793">
    <property type="component" value="Unassembled WGS sequence"/>
</dbReference>
<evidence type="ECO:0000256" key="1">
    <source>
        <dbReference type="SAM" id="MobiDB-lite"/>
    </source>
</evidence>
<evidence type="ECO:0000313" key="3">
    <source>
        <dbReference type="EMBL" id="KAJ3447605.1"/>
    </source>
</evidence>
<feature type="transmembrane region" description="Helical" evidence="2">
    <location>
        <begin position="63"/>
        <end position="83"/>
    </location>
</feature>
<protein>
    <submittedName>
        <fullName evidence="3">Uncharacterized protein</fullName>
    </submittedName>
</protein>
<accession>A0AAV8A207</accession>
<keyword evidence="2" id="KW-0812">Transmembrane</keyword>
<dbReference type="AlphaFoldDB" id="A0AAV8A207"/>
<keyword evidence="2" id="KW-1133">Transmembrane helix</keyword>
<reference evidence="3" key="1">
    <citation type="submission" date="2022-08" db="EMBL/GenBank/DDBJ databases">
        <title>Novel sulphate-reducing endosymbionts in the free-living metamonad Anaeramoeba.</title>
        <authorList>
            <person name="Jerlstrom-Hultqvist J."/>
            <person name="Cepicka I."/>
            <person name="Gallot-Lavallee L."/>
            <person name="Salas-Leiva D."/>
            <person name="Curtis B.A."/>
            <person name="Zahonova K."/>
            <person name="Pipaliya S."/>
            <person name="Dacks J."/>
            <person name="Roger A.J."/>
        </authorList>
    </citation>
    <scope>NUCLEOTIDE SEQUENCE</scope>
    <source>
        <strain evidence="3">Busselton2</strain>
    </source>
</reference>
<feature type="compositionally biased region" description="Polar residues" evidence="1">
    <location>
        <begin position="133"/>
        <end position="150"/>
    </location>
</feature>
<feature type="compositionally biased region" description="Polar residues" evidence="1">
    <location>
        <begin position="101"/>
        <end position="122"/>
    </location>
</feature>
<evidence type="ECO:0000313" key="4">
    <source>
        <dbReference type="Proteomes" id="UP001146793"/>
    </source>
</evidence>
<dbReference type="EMBL" id="JANTQA010000015">
    <property type="protein sequence ID" value="KAJ3447605.1"/>
    <property type="molecule type" value="Genomic_DNA"/>
</dbReference>
<proteinExistence type="predicted"/>
<name>A0AAV8A207_9EUKA</name>
<feature type="region of interest" description="Disordered" evidence="1">
    <location>
        <begin position="98"/>
        <end position="150"/>
    </location>
</feature>
<comment type="caution">
    <text evidence="3">The sequence shown here is derived from an EMBL/GenBank/DDBJ whole genome shotgun (WGS) entry which is preliminary data.</text>
</comment>
<gene>
    <name evidence="3" type="ORF">M0812_00077</name>
</gene>
<keyword evidence="2" id="KW-0472">Membrane</keyword>